<keyword evidence="1" id="KW-0812">Transmembrane</keyword>
<dbReference type="Proteomes" id="UP000005496">
    <property type="component" value="Unassembled WGS sequence"/>
</dbReference>
<evidence type="ECO:0000256" key="1">
    <source>
        <dbReference type="SAM" id="Phobius"/>
    </source>
</evidence>
<keyword evidence="1" id="KW-0472">Membrane</keyword>
<evidence type="ECO:0000313" key="2">
    <source>
        <dbReference type="EMBL" id="EFI35964.1"/>
    </source>
</evidence>
<dbReference type="RefSeq" id="WP_008869092.1">
    <property type="nucleotide sequence ID" value="NZ_ACJN02000001.1"/>
</dbReference>
<dbReference type="EMBL" id="ACJN02000001">
    <property type="protein sequence ID" value="EFI35964.1"/>
    <property type="molecule type" value="Genomic_DNA"/>
</dbReference>
<comment type="caution">
    <text evidence="2">The sequence shown here is derived from an EMBL/GenBank/DDBJ whole genome shotgun (WGS) entry which is preliminary data.</text>
</comment>
<keyword evidence="3" id="KW-1185">Reference proteome</keyword>
<evidence type="ECO:0008006" key="4">
    <source>
        <dbReference type="Google" id="ProtNLM"/>
    </source>
</evidence>
<feature type="transmembrane region" description="Helical" evidence="1">
    <location>
        <begin position="6"/>
        <end position="27"/>
    </location>
</feature>
<dbReference type="AlphaFoldDB" id="D6SMQ3"/>
<gene>
    <name evidence="2" type="ORF">Dthio_PD3406</name>
</gene>
<proteinExistence type="predicted"/>
<name>D6SMQ3_9BACT</name>
<sequence>MSSFHWILLVVSAVEILLLALVFIFFFRLRRSENILTHLQDNQERFIERLNFNAQLENELVSTFEKRQKELKDLEHKLDLRIKELNKLIRQAEKFTKSPQFMKQVIITGYQNGRSVEELAKATGMSVDEVELIVEGHRGG</sequence>
<organism evidence="2 3">
    <name type="scientific">Desulfonatronospira thiodismutans ASO3-1</name>
    <dbReference type="NCBI Taxonomy" id="555779"/>
    <lineage>
        <taxon>Bacteria</taxon>
        <taxon>Pseudomonadati</taxon>
        <taxon>Thermodesulfobacteriota</taxon>
        <taxon>Desulfovibrionia</taxon>
        <taxon>Desulfovibrionales</taxon>
        <taxon>Desulfonatronovibrionaceae</taxon>
        <taxon>Desulfonatronospira</taxon>
    </lineage>
</organism>
<keyword evidence="1" id="KW-1133">Transmembrane helix</keyword>
<reference evidence="2" key="1">
    <citation type="submission" date="2010-05" db="EMBL/GenBank/DDBJ databases">
        <title>The draft genome of Desulfonatronospira thiodismutans ASO3-1.</title>
        <authorList>
            <consortium name="US DOE Joint Genome Institute (JGI-PGF)"/>
            <person name="Lucas S."/>
            <person name="Copeland A."/>
            <person name="Lapidus A."/>
            <person name="Cheng J.-F."/>
            <person name="Bruce D."/>
            <person name="Goodwin L."/>
            <person name="Pitluck S."/>
            <person name="Chertkov O."/>
            <person name="Brettin T."/>
            <person name="Detter J.C."/>
            <person name="Han C."/>
            <person name="Land M.L."/>
            <person name="Hauser L."/>
            <person name="Kyrpides N."/>
            <person name="Mikhailova N."/>
            <person name="Muyzer G."/>
            <person name="Woyke T."/>
        </authorList>
    </citation>
    <scope>NUCLEOTIDE SEQUENCE [LARGE SCALE GENOMIC DNA]</scope>
    <source>
        <strain evidence="2">ASO3-1</strain>
    </source>
</reference>
<accession>D6SMQ3</accession>
<dbReference type="eggNOG" id="ENOG5033Z6Q">
    <property type="taxonomic scope" value="Bacteria"/>
</dbReference>
<protein>
    <recommendedName>
        <fullName evidence="4">DUF2802 domain-containing protein</fullName>
    </recommendedName>
</protein>
<dbReference type="OrthoDB" id="5471239at2"/>
<evidence type="ECO:0000313" key="3">
    <source>
        <dbReference type="Proteomes" id="UP000005496"/>
    </source>
</evidence>